<evidence type="ECO:0000256" key="2">
    <source>
        <dbReference type="ARBA" id="ARBA00022729"/>
    </source>
</evidence>
<keyword evidence="2" id="KW-0732">Signal</keyword>
<proteinExistence type="inferred from homology"/>
<evidence type="ECO:0000256" key="5">
    <source>
        <dbReference type="RuleBase" id="RU361168"/>
    </source>
</evidence>
<protein>
    <recommendedName>
        <fullName evidence="5">Alpha-galactosidase</fullName>
        <ecNumber evidence="5">3.2.1.22</ecNumber>
    </recommendedName>
    <alternativeName>
        <fullName evidence="5">Melibiase</fullName>
    </alternativeName>
</protein>
<evidence type="ECO:0000256" key="1">
    <source>
        <dbReference type="ARBA" id="ARBA00009743"/>
    </source>
</evidence>
<evidence type="ECO:0000259" key="6">
    <source>
        <dbReference type="Pfam" id="PF17801"/>
    </source>
</evidence>
<dbReference type="RefSeq" id="WP_031389359.1">
    <property type="nucleotide sequence ID" value="NZ_JPNB01000001.1"/>
</dbReference>
<dbReference type="InterPro" id="IPR013780">
    <property type="entry name" value="Glyco_hydro_b"/>
</dbReference>
<dbReference type="EMBL" id="SLUO01000013">
    <property type="protein sequence ID" value="TCL55875.1"/>
    <property type="molecule type" value="Genomic_DNA"/>
</dbReference>
<dbReference type="AlphaFoldDB" id="A0A4R1QTQ5"/>
<keyword evidence="5" id="KW-1015">Disulfide bond</keyword>
<dbReference type="STRING" id="1469948.GCA_000732725_00596"/>
<dbReference type="EC" id="3.2.1.22" evidence="5"/>
<comment type="similarity">
    <text evidence="1 5">Belongs to the glycosyl hydrolase 27 family.</text>
</comment>
<feature type="domain" description="Alpha galactosidase C-terminal" evidence="6">
    <location>
        <begin position="359"/>
        <end position="431"/>
    </location>
</feature>
<dbReference type="InterPro" id="IPR017853">
    <property type="entry name" value="GH"/>
</dbReference>
<organism evidence="7 8">
    <name type="scientific">Kineothrix alysoides</name>
    <dbReference type="NCBI Taxonomy" id="1469948"/>
    <lineage>
        <taxon>Bacteria</taxon>
        <taxon>Bacillati</taxon>
        <taxon>Bacillota</taxon>
        <taxon>Clostridia</taxon>
        <taxon>Lachnospirales</taxon>
        <taxon>Lachnospiraceae</taxon>
        <taxon>Kineothrix</taxon>
    </lineage>
</organism>
<dbReference type="GO" id="GO:0004557">
    <property type="term" value="F:alpha-galactosidase activity"/>
    <property type="evidence" value="ECO:0007669"/>
    <property type="project" value="UniProtKB-EC"/>
</dbReference>
<dbReference type="Pfam" id="PF16499">
    <property type="entry name" value="Melibiase_2"/>
    <property type="match status" value="1"/>
</dbReference>
<dbReference type="Gene3D" id="3.20.20.70">
    <property type="entry name" value="Aldolase class I"/>
    <property type="match status" value="1"/>
</dbReference>
<dbReference type="InterPro" id="IPR013785">
    <property type="entry name" value="Aldolase_TIM"/>
</dbReference>
<dbReference type="PRINTS" id="PR00740">
    <property type="entry name" value="GLHYDRLASE27"/>
</dbReference>
<dbReference type="Gene3D" id="2.60.40.1180">
    <property type="entry name" value="Golgi alpha-mannosidase II"/>
    <property type="match status" value="1"/>
</dbReference>
<keyword evidence="4 5" id="KW-0326">Glycosidase</keyword>
<keyword evidence="8" id="KW-1185">Reference proteome</keyword>
<dbReference type="PANTHER" id="PTHR11452:SF42">
    <property type="entry name" value="ALPHA-GALACTOSIDASE"/>
    <property type="match status" value="1"/>
</dbReference>
<dbReference type="SUPFAM" id="SSF51445">
    <property type="entry name" value="(Trans)glycosidases"/>
    <property type="match status" value="1"/>
</dbReference>
<sequence>MNKNNFAALPPMGWNSYDYYDTTVNEEQVKANADYMAANMKEYGWEYIVIDIEWYSHKPGSMRDKFQYIPFAGVEIDEYARLQPDPERFPSSAGGTGFKHLADYIHSLGLKFGIHIMRGIPRTAAHAHSKVLGTDLTADMVANPSSICGWNPDMYGVRNIEAGQAYYDSLLELYASWGVDFIKCDDICNTNMYVTNQYSARHEIEMLSKAIERCGRQVVLSLSPGPALIDKAWHYEKHANMWRITDDFWDNWDLLKDMFHRCELWENQVSKGCYPDCDMLPLGWLGKGFGKERRTDFTKEEQRTMMTLWCIFGSPLMLGAEMTKMDDWTLSLLTNKDILSMLTPDCRPHQLAHDEMKAVWTAYNDRTKERFIALFNLADEEMEVSVALKDIDETLPTGVSLLELWTQIRTKSSDGKISSILPAHGSSVYRLE</sequence>
<comment type="caution">
    <text evidence="7">The sequence shown here is derived from an EMBL/GenBank/DDBJ whole genome shotgun (WGS) entry which is preliminary data.</text>
</comment>
<reference evidence="7 8" key="1">
    <citation type="submission" date="2019-03" db="EMBL/GenBank/DDBJ databases">
        <title>Genomic Encyclopedia of Type Strains, Phase IV (KMG-IV): sequencing the most valuable type-strain genomes for metagenomic binning, comparative biology and taxonomic classification.</title>
        <authorList>
            <person name="Goeker M."/>
        </authorList>
    </citation>
    <scope>NUCLEOTIDE SEQUENCE [LARGE SCALE GENOMIC DNA]</scope>
    <source>
        <strain evidence="7 8">DSM 100556</strain>
    </source>
</reference>
<accession>A0A4R1QTQ5</accession>
<dbReference type="Pfam" id="PF17801">
    <property type="entry name" value="Melibiase_C"/>
    <property type="match status" value="1"/>
</dbReference>
<dbReference type="OrthoDB" id="9807519at2"/>
<keyword evidence="3 5" id="KW-0378">Hydrolase</keyword>
<dbReference type="PANTHER" id="PTHR11452">
    <property type="entry name" value="ALPHA-GALACTOSIDASE/ALPHA-N-ACETYLGALACTOSAMINIDASE"/>
    <property type="match status" value="1"/>
</dbReference>
<comment type="catalytic activity">
    <reaction evidence="5">
        <text>Hydrolysis of terminal, non-reducing alpha-D-galactose residues in alpha-D-galactosides, including galactose oligosaccharides, galactomannans and galactolipids.</text>
        <dbReference type="EC" id="3.2.1.22"/>
    </reaction>
</comment>
<dbReference type="Proteomes" id="UP000295718">
    <property type="component" value="Unassembled WGS sequence"/>
</dbReference>
<dbReference type="InterPro" id="IPR002241">
    <property type="entry name" value="Glyco_hydro_27"/>
</dbReference>
<name>A0A4R1QTQ5_9FIRM</name>
<dbReference type="GO" id="GO:0005975">
    <property type="term" value="P:carbohydrate metabolic process"/>
    <property type="evidence" value="ECO:0007669"/>
    <property type="project" value="InterPro"/>
</dbReference>
<gene>
    <name evidence="7" type="ORF">EDD76_1139</name>
</gene>
<dbReference type="InterPro" id="IPR041233">
    <property type="entry name" value="Melibiase_C"/>
</dbReference>
<dbReference type="CDD" id="cd14792">
    <property type="entry name" value="GH27"/>
    <property type="match status" value="1"/>
</dbReference>
<evidence type="ECO:0000256" key="4">
    <source>
        <dbReference type="ARBA" id="ARBA00023295"/>
    </source>
</evidence>
<dbReference type="SUPFAM" id="SSF51011">
    <property type="entry name" value="Glycosyl hydrolase domain"/>
    <property type="match status" value="1"/>
</dbReference>
<evidence type="ECO:0000313" key="7">
    <source>
        <dbReference type="EMBL" id="TCL55875.1"/>
    </source>
</evidence>
<evidence type="ECO:0000313" key="8">
    <source>
        <dbReference type="Proteomes" id="UP000295718"/>
    </source>
</evidence>
<evidence type="ECO:0000256" key="3">
    <source>
        <dbReference type="ARBA" id="ARBA00022801"/>
    </source>
</evidence>